<dbReference type="PANTHER" id="PTHR46696:SF1">
    <property type="entry name" value="CYTOCHROME P450 YJIB-RELATED"/>
    <property type="match status" value="1"/>
</dbReference>
<proteinExistence type="inferred from homology"/>
<dbReference type="PRINTS" id="PR00359">
    <property type="entry name" value="BP450"/>
</dbReference>
<keyword evidence="2" id="KW-0349">Heme</keyword>
<evidence type="ECO:0000313" key="8">
    <source>
        <dbReference type="Proteomes" id="UP000295151"/>
    </source>
</evidence>
<gene>
    <name evidence="7" type="ORF">EV138_4560</name>
</gene>
<dbReference type="GO" id="GO:0020037">
    <property type="term" value="F:heme binding"/>
    <property type="evidence" value="ECO:0007669"/>
    <property type="project" value="InterPro"/>
</dbReference>
<dbReference type="GO" id="GO:0005506">
    <property type="term" value="F:iron ion binding"/>
    <property type="evidence" value="ECO:0007669"/>
    <property type="project" value="InterPro"/>
</dbReference>
<evidence type="ECO:0000313" key="7">
    <source>
        <dbReference type="EMBL" id="TDU90959.1"/>
    </source>
</evidence>
<name>A0A4R7TGI6_9ACTN</name>
<reference evidence="7 8" key="1">
    <citation type="submission" date="2019-03" db="EMBL/GenBank/DDBJ databases">
        <title>Genomic Encyclopedia of Type Strains, Phase III (KMG-III): the genomes of soil and plant-associated and newly described type strains.</title>
        <authorList>
            <person name="Whitman W."/>
        </authorList>
    </citation>
    <scope>NUCLEOTIDE SEQUENCE [LARGE SCALE GENOMIC DNA]</scope>
    <source>
        <strain evidence="7 8">VKM Ac-2575</strain>
    </source>
</reference>
<keyword evidence="4" id="KW-0560">Oxidoreductase</keyword>
<dbReference type="InterPro" id="IPR002397">
    <property type="entry name" value="Cyt_P450_B"/>
</dbReference>
<evidence type="ECO:0000256" key="2">
    <source>
        <dbReference type="ARBA" id="ARBA00022617"/>
    </source>
</evidence>
<dbReference type="InterPro" id="IPR036396">
    <property type="entry name" value="Cyt_P450_sf"/>
</dbReference>
<sequence length="406" mass="43380">MTIIGTADEILAELQTDAGRRAPYPLYERLHALGPVNLTPASPAYAAVANGYAAVDQILRDPRFVKGGPPPAPDADPITTALSNSMMFRTEPDHGRMRRAFHAAFTPRRVAALEPEITALTDDLLDRLAGLGSDGPVDFIAEFGYLLPAGVMSALLGIPAPDLDWFRTRVQRVEDYLDFGGRTPEKVAAANNAATEMSEYYASLIAARRSKPGDDLISALVQVIDAGDGDLTDEELIGNLLVLFNASFVTTINLLGNAIPPLLERPELVKALASDPAVAEACVEEVLRWDGTAQLVVRTASEDLEVAGVTIPEGGLVLVILGAANRDPARFPNPEVFDVERPDKRHITFGAGPYFCIGAVLARAEGRLALPRLFQRFPDLALASPPVQSAGLALRGFATMPVVLGN</sequence>
<accession>A0A4R7TGI6</accession>
<organism evidence="7 8">
    <name type="scientific">Kribbella voronezhensis</name>
    <dbReference type="NCBI Taxonomy" id="2512212"/>
    <lineage>
        <taxon>Bacteria</taxon>
        <taxon>Bacillati</taxon>
        <taxon>Actinomycetota</taxon>
        <taxon>Actinomycetes</taxon>
        <taxon>Propionibacteriales</taxon>
        <taxon>Kribbellaceae</taxon>
        <taxon>Kribbella</taxon>
    </lineage>
</organism>
<keyword evidence="5" id="KW-0408">Iron</keyword>
<keyword evidence="6" id="KW-0503">Monooxygenase</keyword>
<dbReference type="RefSeq" id="WP_133980771.1">
    <property type="nucleotide sequence ID" value="NZ_SOCE01000001.1"/>
</dbReference>
<dbReference type="PANTHER" id="PTHR46696">
    <property type="entry name" value="P450, PUTATIVE (EUROFUNG)-RELATED"/>
    <property type="match status" value="1"/>
</dbReference>
<dbReference type="SUPFAM" id="SSF48264">
    <property type="entry name" value="Cytochrome P450"/>
    <property type="match status" value="1"/>
</dbReference>
<comment type="similarity">
    <text evidence="1">Belongs to the cytochrome P450 family.</text>
</comment>
<keyword evidence="3" id="KW-0479">Metal-binding</keyword>
<dbReference type="GO" id="GO:0004497">
    <property type="term" value="F:monooxygenase activity"/>
    <property type="evidence" value="ECO:0007669"/>
    <property type="project" value="UniProtKB-KW"/>
</dbReference>
<evidence type="ECO:0000256" key="1">
    <source>
        <dbReference type="ARBA" id="ARBA00010617"/>
    </source>
</evidence>
<evidence type="ECO:0000256" key="5">
    <source>
        <dbReference type="ARBA" id="ARBA00023004"/>
    </source>
</evidence>
<dbReference type="AlphaFoldDB" id="A0A4R7TGI6"/>
<dbReference type="EMBL" id="SOCE01000001">
    <property type="protein sequence ID" value="TDU90959.1"/>
    <property type="molecule type" value="Genomic_DNA"/>
</dbReference>
<dbReference type="OrthoDB" id="502624at2"/>
<dbReference type="Gene3D" id="1.10.630.10">
    <property type="entry name" value="Cytochrome P450"/>
    <property type="match status" value="1"/>
</dbReference>
<dbReference type="FunFam" id="1.10.630.10:FF:000018">
    <property type="entry name" value="Cytochrome P450 monooxygenase"/>
    <property type="match status" value="1"/>
</dbReference>
<dbReference type="Pfam" id="PF00067">
    <property type="entry name" value="p450"/>
    <property type="match status" value="1"/>
</dbReference>
<evidence type="ECO:0000256" key="6">
    <source>
        <dbReference type="ARBA" id="ARBA00023033"/>
    </source>
</evidence>
<evidence type="ECO:0000256" key="3">
    <source>
        <dbReference type="ARBA" id="ARBA00022723"/>
    </source>
</evidence>
<comment type="caution">
    <text evidence="7">The sequence shown here is derived from an EMBL/GenBank/DDBJ whole genome shotgun (WGS) entry which is preliminary data.</text>
</comment>
<dbReference type="InterPro" id="IPR001128">
    <property type="entry name" value="Cyt_P450"/>
</dbReference>
<dbReference type="Proteomes" id="UP000295151">
    <property type="component" value="Unassembled WGS sequence"/>
</dbReference>
<evidence type="ECO:0000256" key="4">
    <source>
        <dbReference type="ARBA" id="ARBA00023002"/>
    </source>
</evidence>
<keyword evidence="8" id="KW-1185">Reference proteome</keyword>
<protein>
    <submittedName>
        <fullName evidence="7">Cytochrome P450</fullName>
    </submittedName>
</protein>
<dbReference type="CDD" id="cd20625">
    <property type="entry name" value="CYP164-like"/>
    <property type="match status" value="1"/>
</dbReference>
<dbReference type="GO" id="GO:0016705">
    <property type="term" value="F:oxidoreductase activity, acting on paired donors, with incorporation or reduction of molecular oxygen"/>
    <property type="evidence" value="ECO:0007669"/>
    <property type="project" value="InterPro"/>
</dbReference>